<accession>A0A0L6U9D2</accession>
<dbReference type="OrthoDB" id="2518241at2759"/>
<organism evidence="2 3">
    <name type="scientific">Puccinia sorghi</name>
    <dbReference type="NCBI Taxonomy" id="27349"/>
    <lineage>
        <taxon>Eukaryota</taxon>
        <taxon>Fungi</taxon>
        <taxon>Dikarya</taxon>
        <taxon>Basidiomycota</taxon>
        <taxon>Pucciniomycotina</taxon>
        <taxon>Pucciniomycetes</taxon>
        <taxon>Pucciniales</taxon>
        <taxon>Pucciniaceae</taxon>
        <taxon>Puccinia</taxon>
    </lineage>
</organism>
<protein>
    <submittedName>
        <fullName evidence="2">Uncharacterized protein</fullName>
    </submittedName>
</protein>
<keyword evidence="3" id="KW-1185">Reference proteome</keyword>
<feature type="region of interest" description="Disordered" evidence="1">
    <location>
        <begin position="1"/>
        <end position="45"/>
    </location>
</feature>
<proteinExistence type="predicted"/>
<gene>
    <name evidence="2" type="ORF">VP01_922g3</name>
</gene>
<dbReference type="VEuPathDB" id="FungiDB:VP01_922g3"/>
<evidence type="ECO:0000313" key="3">
    <source>
        <dbReference type="Proteomes" id="UP000037035"/>
    </source>
</evidence>
<dbReference type="Proteomes" id="UP000037035">
    <property type="component" value="Unassembled WGS sequence"/>
</dbReference>
<comment type="caution">
    <text evidence="2">The sequence shown here is derived from an EMBL/GenBank/DDBJ whole genome shotgun (WGS) entry which is preliminary data.</text>
</comment>
<dbReference type="AlphaFoldDB" id="A0A0L6U9D2"/>
<sequence length="200" mass="21988">MYVGAALINPPNHGERGSRYLPRPRPNRPPPPATKPKPSHLALPPQSNDRIRKILIPDVNEATILLDSGSAINLSGRSPFFTITSRLNDPVDISLAISDPGATIEYIGRLSIPTPSGKMVIDDVYFCKKITGSIISTGRLISSGWKLDHEGVVAKLSDPKGNSFGLDYKNYCWTIKMLIFSAKINKITQIPCLDPFTWHV</sequence>
<evidence type="ECO:0000256" key="1">
    <source>
        <dbReference type="SAM" id="MobiDB-lite"/>
    </source>
</evidence>
<evidence type="ECO:0000313" key="2">
    <source>
        <dbReference type="EMBL" id="KNZ44370.1"/>
    </source>
</evidence>
<feature type="compositionally biased region" description="Pro residues" evidence="1">
    <location>
        <begin position="23"/>
        <end position="35"/>
    </location>
</feature>
<name>A0A0L6U9D2_9BASI</name>
<dbReference type="EMBL" id="LAVV01014860">
    <property type="protein sequence ID" value="KNZ44370.1"/>
    <property type="molecule type" value="Genomic_DNA"/>
</dbReference>
<reference evidence="2 3" key="1">
    <citation type="submission" date="2015-08" db="EMBL/GenBank/DDBJ databases">
        <title>Next Generation Sequencing and Analysis of the Genome of Puccinia sorghi L Schw, the Causal Agent of Maize Common Rust.</title>
        <authorList>
            <person name="Rochi L."/>
            <person name="Burguener G."/>
            <person name="Darino M."/>
            <person name="Turjanski A."/>
            <person name="Kreff E."/>
            <person name="Dieguez M.J."/>
            <person name="Sacco F."/>
        </authorList>
    </citation>
    <scope>NUCLEOTIDE SEQUENCE [LARGE SCALE GENOMIC DNA]</scope>
    <source>
        <strain evidence="2 3">RO10H11247</strain>
    </source>
</reference>